<dbReference type="PANTHER" id="PTHR34145:SF69">
    <property type="entry name" value="FBD DOMAIN-CONTAINING PROTEIN"/>
    <property type="match status" value="1"/>
</dbReference>
<dbReference type="AlphaFoldDB" id="A0A484K5M8"/>
<sequence>MSVSKGMHTENAYAYPCLQTRVVSPVIDLFCVAAIKMNVSELVIKVQWADPRDSWYSIPPELVIYDSLRVLDLDGCTFGDRISCIDLPHLQKLKLYTCRFASENVLPKILCGCPEMEFLQVSSCEGVGSFLSIPCRSRLKYFRIGCYDELERLEILAPGLETFYCSVKRGCSVDLIGCTALKHLELHSASLSAEYVHRLKSKLLCIEELKLLLCRGIDKFQISSSCLKRLIVDDCGGFCGGEIETPNLLSLQYRSLDKCRSKYWFSSWNAPRVEEVHMVFFYKNFQSACRGGLKGFLMKLQNYEGLKLVIGWIHNFGGGTGADFIMHEKLNAVSFSSLNKFVKRANPTYVLISSRSDDSLFHMLDICSGSKHLSLISSSRCSIERLHKKLSNSQEIMYWHSEVRLVSIEEIENEMDTACKSFEKTYSNGYHTAGIVLVERSF</sequence>
<name>A0A484K5M8_9ASTE</name>
<dbReference type="InterPro" id="IPR055357">
    <property type="entry name" value="LRR_At1g61320_AtMIF1"/>
</dbReference>
<organism evidence="2 3">
    <name type="scientific">Cuscuta campestris</name>
    <dbReference type="NCBI Taxonomy" id="132261"/>
    <lineage>
        <taxon>Eukaryota</taxon>
        <taxon>Viridiplantae</taxon>
        <taxon>Streptophyta</taxon>
        <taxon>Embryophyta</taxon>
        <taxon>Tracheophyta</taxon>
        <taxon>Spermatophyta</taxon>
        <taxon>Magnoliopsida</taxon>
        <taxon>eudicotyledons</taxon>
        <taxon>Gunneridae</taxon>
        <taxon>Pentapetalae</taxon>
        <taxon>asterids</taxon>
        <taxon>lamiids</taxon>
        <taxon>Solanales</taxon>
        <taxon>Convolvulaceae</taxon>
        <taxon>Cuscuteae</taxon>
        <taxon>Cuscuta</taxon>
        <taxon>Cuscuta subgen. Grammica</taxon>
        <taxon>Cuscuta sect. Cleistogrammica</taxon>
    </lineage>
</organism>
<proteinExistence type="predicted"/>
<dbReference type="Proteomes" id="UP000595140">
    <property type="component" value="Unassembled WGS sequence"/>
</dbReference>
<dbReference type="EMBL" id="OOIL02000093">
    <property type="protein sequence ID" value="VFQ60068.1"/>
    <property type="molecule type" value="Genomic_DNA"/>
</dbReference>
<evidence type="ECO:0000259" key="1">
    <source>
        <dbReference type="Pfam" id="PF23622"/>
    </source>
</evidence>
<evidence type="ECO:0000313" key="2">
    <source>
        <dbReference type="EMBL" id="VFQ60068.1"/>
    </source>
</evidence>
<reference evidence="2 3" key="1">
    <citation type="submission" date="2018-04" db="EMBL/GenBank/DDBJ databases">
        <authorList>
            <person name="Vogel A."/>
        </authorList>
    </citation>
    <scope>NUCLEOTIDE SEQUENCE [LARGE SCALE GENOMIC DNA]</scope>
</reference>
<dbReference type="SUPFAM" id="SSF52058">
    <property type="entry name" value="L domain-like"/>
    <property type="match status" value="1"/>
</dbReference>
<dbReference type="InterPro" id="IPR053772">
    <property type="entry name" value="At1g61320/At1g61330-like"/>
</dbReference>
<evidence type="ECO:0000313" key="3">
    <source>
        <dbReference type="Proteomes" id="UP000595140"/>
    </source>
</evidence>
<dbReference type="Pfam" id="PF23622">
    <property type="entry name" value="LRR_At1g61320_AtMIF1"/>
    <property type="match status" value="1"/>
</dbReference>
<dbReference type="Gene3D" id="3.80.10.10">
    <property type="entry name" value="Ribonuclease Inhibitor"/>
    <property type="match status" value="1"/>
</dbReference>
<dbReference type="InterPro" id="IPR032675">
    <property type="entry name" value="LRR_dom_sf"/>
</dbReference>
<feature type="domain" description="At1g61320/AtMIF1 LRR" evidence="1">
    <location>
        <begin position="25"/>
        <end position="168"/>
    </location>
</feature>
<keyword evidence="3" id="KW-1185">Reference proteome</keyword>
<gene>
    <name evidence="2" type="ORF">CCAM_LOCUS1844</name>
</gene>
<accession>A0A484K5M8</accession>
<dbReference type="PANTHER" id="PTHR34145">
    <property type="entry name" value="OS02G0105600 PROTEIN"/>
    <property type="match status" value="1"/>
</dbReference>
<protein>
    <recommendedName>
        <fullName evidence="1">At1g61320/AtMIF1 LRR domain-containing protein</fullName>
    </recommendedName>
</protein>
<dbReference type="OrthoDB" id="1901752at2759"/>